<dbReference type="Proteomes" id="UP000747542">
    <property type="component" value="Unassembled WGS sequence"/>
</dbReference>
<evidence type="ECO:0000313" key="1">
    <source>
        <dbReference type="EMBL" id="KAG7163100.1"/>
    </source>
</evidence>
<dbReference type="AlphaFoldDB" id="A0A8J5MSZ8"/>
<sequence>MDAVKDVPLAKIDLLLLGIYQFYEKSSLNRSMLKQAHEICQLPFLSLEHTQKSYKAIVLHMQQTQNPNDTAYHKDLSRKAKKYLILLTSADVIKYIHLLLDILSCLRCLSEQFQHRQTNCLSTVDLLNKYLTSPGPSQRKILGGDTTIFQGEKLSYRYSTFTDARHDMLTSLNTKYSGNEGFGDTTVGALAQSLEKTLREAEVDPIKLEDEWAVLKCYLYKMNWHSSLTDDHLTDLLVVQLQSECISNFNPEQAINRFLTNGTRRVDGYNHTDGCNTEEVLDDIKELDKEHMQKLIDQIR</sequence>
<comment type="caution">
    <text evidence="1">The sequence shown here is derived from an EMBL/GenBank/DDBJ whole genome shotgun (WGS) entry which is preliminary data.</text>
</comment>
<name>A0A8J5MSZ8_HOMAM</name>
<accession>A0A8J5MSZ8</accession>
<organism evidence="1 2">
    <name type="scientific">Homarus americanus</name>
    <name type="common">American lobster</name>
    <dbReference type="NCBI Taxonomy" id="6706"/>
    <lineage>
        <taxon>Eukaryota</taxon>
        <taxon>Metazoa</taxon>
        <taxon>Ecdysozoa</taxon>
        <taxon>Arthropoda</taxon>
        <taxon>Crustacea</taxon>
        <taxon>Multicrustacea</taxon>
        <taxon>Malacostraca</taxon>
        <taxon>Eumalacostraca</taxon>
        <taxon>Eucarida</taxon>
        <taxon>Decapoda</taxon>
        <taxon>Pleocyemata</taxon>
        <taxon>Astacidea</taxon>
        <taxon>Nephropoidea</taxon>
        <taxon>Nephropidae</taxon>
        <taxon>Homarus</taxon>
    </lineage>
</organism>
<dbReference type="PANTHER" id="PTHR46880">
    <property type="entry name" value="RAS-ASSOCIATING DOMAIN-CONTAINING PROTEIN"/>
    <property type="match status" value="1"/>
</dbReference>
<protein>
    <submittedName>
        <fullName evidence="1">Uncharacterized protein</fullName>
    </submittedName>
</protein>
<keyword evidence="2" id="KW-1185">Reference proteome</keyword>
<reference evidence="1" key="1">
    <citation type="journal article" date="2021" name="Sci. Adv.">
        <title>The American lobster genome reveals insights on longevity, neural, and immune adaptations.</title>
        <authorList>
            <person name="Polinski J.M."/>
            <person name="Zimin A.V."/>
            <person name="Clark K.F."/>
            <person name="Kohn A.B."/>
            <person name="Sadowski N."/>
            <person name="Timp W."/>
            <person name="Ptitsyn A."/>
            <person name="Khanna P."/>
            <person name="Romanova D.Y."/>
            <person name="Williams P."/>
            <person name="Greenwood S.J."/>
            <person name="Moroz L.L."/>
            <person name="Walt D.R."/>
            <person name="Bodnar A.G."/>
        </authorList>
    </citation>
    <scope>NUCLEOTIDE SEQUENCE</scope>
    <source>
        <strain evidence="1">GMGI-L3</strain>
    </source>
</reference>
<feature type="non-terminal residue" evidence="1">
    <location>
        <position position="300"/>
    </location>
</feature>
<dbReference type="EMBL" id="JAHLQT010026502">
    <property type="protein sequence ID" value="KAG7163100.1"/>
    <property type="molecule type" value="Genomic_DNA"/>
</dbReference>
<evidence type="ECO:0000313" key="2">
    <source>
        <dbReference type="Proteomes" id="UP000747542"/>
    </source>
</evidence>
<proteinExistence type="predicted"/>
<gene>
    <name evidence="1" type="ORF">Hamer_G002175</name>
</gene>
<dbReference type="PANTHER" id="PTHR46880:SF9">
    <property type="entry name" value="ZINC FINGER PROTEIN 862"/>
    <property type="match status" value="1"/>
</dbReference>